<evidence type="ECO:0000313" key="1">
    <source>
        <dbReference type="EMBL" id="GAA2051750.1"/>
    </source>
</evidence>
<sequence length="100" mass="10381">MPGAQAVQERAGLLQAETEVLEDADLFHQPQVGVPVHPVAVAGPAGREQSAGFVVPQGAGADPPRAASSLMRMPATLDLDAGVRARTWTGLTFRLLESPA</sequence>
<keyword evidence="2" id="KW-1185">Reference proteome</keyword>
<comment type="caution">
    <text evidence="1">The sequence shown here is derived from an EMBL/GenBank/DDBJ whole genome shotgun (WGS) entry which is preliminary data.</text>
</comment>
<protein>
    <submittedName>
        <fullName evidence="1">Uncharacterized protein</fullName>
    </submittedName>
</protein>
<proteinExistence type="predicted"/>
<gene>
    <name evidence="1" type="ORF">GCM10009757_24950</name>
</gene>
<dbReference type="Proteomes" id="UP001403094">
    <property type="component" value="Unassembled WGS sequence"/>
</dbReference>
<dbReference type="EMBL" id="BAAANQ010000004">
    <property type="protein sequence ID" value="GAA2051750.1"/>
    <property type="molecule type" value="Genomic_DNA"/>
</dbReference>
<accession>A0ABN2V4S4</accession>
<reference evidence="1 2" key="1">
    <citation type="journal article" date="2019" name="Int. J. Syst. Evol. Microbiol.">
        <title>The Global Catalogue of Microorganisms (GCM) 10K type strain sequencing project: providing services to taxonomists for standard genome sequencing and annotation.</title>
        <authorList>
            <consortium name="The Broad Institute Genomics Platform"/>
            <consortium name="The Broad Institute Genome Sequencing Center for Infectious Disease"/>
            <person name="Wu L."/>
            <person name="Ma J."/>
        </authorList>
    </citation>
    <scope>NUCLEOTIDE SEQUENCE [LARGE SCALE GENOMIC DNA]</scope>
    <source>
        <strain evidence="1 2">JCM 14549</strain>
    </source>
</reference>
<organism evidence="1 2">
    <name type="scientific">Streptomyces cheonanensis</name>
    <dbReference type="NCBI Taxonomy" id="312720"/>
    <lineage>
        <taxon>Bacteria</taxon>
        <taxon>Bacillati</taxon>
        <taxon>Actinomycetota</taxon>
        <taxon>Actinomycetes</taxon>
        <taxon>Kitasatosporales</taxon>
        <taxon>Streptomycetaceae</taxon>
        <taxon>Streptomyces</taxon>
    </lineage>
</organism>
<evidence type="ECO:0000313" key="2">
    <source>
        <dbReference type="Proteomes" id="UP001403094"/>
    </source>
</evidence>
<name>A0ABN2V4S4_9ACTN</name>